<gene>
    <name evidence="2" type="ORF">SGA01_08100</name>
</gene>
<dbReference type="AlphaFoldDB" id="A0A4Y3RBQ3"/>
<accession>A0A4Y3RBQ3</accession>
<name>A0A4Y3RBQ3_9ACTN</name>
<proteinExistence type="predicted"/>
<feature type="region of interest" description="Disordered" evidence="1">
    <location>
        <begin position="1"/>
        <end position="33"/>
    </location>
</feature>
<evidence type="ECO:0000256" key="1">
    <source>
        <dbReference type="SAM" id="MobiDB-lite"/>
    </source>
</evidence>
<evidence type="ECO:0000313" key="2">
    <source>
        <dbReference type="EMBL" id="GEB55205.1"/>
    </source>
</evidence>
<keyword evidence="3" id="KW-1185">Reference proteome</keyword>
<organism evidence="2 3">
    <name type="scientific">Streptomyces gardneri</name>
    <dbReference type="NCBI Taxonomy" id="66892"/>
    <lineage>
        <taxon>Bacteria</taxon>
        <taxon>Bacillati</taxon>
        <taxon>Actinomycetota</taxon>
        <taxon>Actinomycetes</taxon>
        <taxon>Kitasatosporales</taxon>
        <taxon>Streptomycetaceae</taxon>
        <taxon>Streptomyces</taxon>
    </lineage>
</organism>
<evidence type="ECO:0000313" key="3">
    <source>
        <dbReference type="Proteomes" id="UP000315226"/>
    </source>
</evidence>
<dbReference type="EMBL" id="BJMN01000005">
    <property type="protein sequence ID" value="GEB55205.1"/>
    <property type="molecule type" value="Genomic_DNA"/>
</dbReference>
<protein>
    <submittedName>
        <fullName evidence="2">Uncharacterized protein</fullName>
    </submittedName>
</protein>
<comment type="caution">
    <text evidence="2">The sequence shown here is derived from an EMBL/GenBank/DDBJ whole genome shotgun (WGS) entry which is preliminary data.</text>
</comment>
<feature type="region of interest" description="Disordered" evidence="1">
    <location>
        <begin position="90"/>
        <end position="110"/>
    </location>
</feature>
<reference evidence="2 3" key="1">
    <citation type="submission" date="2019-06" db="EMBL/GenBank/DDBJ databases">
        <title>Whole genome shotgun sequence of Streptomyces gardneri NBRC 12865.</title>
        <authorList>
            <person name="Hosoyama A."/>
            <person name="Uohara A."/>
            <person name="Ohji S."/>
            <person name="Ichikawa N."/>
        </authorList>
    </citation>
    <scope>NUCLEOTIDE SEQUENCE [LARGE SCALE GENOMIC DNA]</scope>
    <source>
        <strain evidence="2 3">NBRC 12865</strain>
    </source>
</reference>
<feature type="compositionally biased region" description="Gly residues" evidence="1">
    <location>
        <begin position="17"/>
        <end position="32"/>
    </location>
</feature>
<sequence length="110" mass="11710">MSGPGCRSDGRQSRKGWAGGLSGHGGPLGGYGDYAALQTRSRSMWRREVRDTERGRGTACAVSRRPVRPMIPYPFARFLASTSLRPVTRDVKGAGRATSGARVSGGGRTE</sequence>
<dbReference type="Proteomes" id="UP000315226">
    <property type="component" value="Unassembled WGS sequence"/>
</dbReference>